<protein>
    <recommendedName>
        <fullName evidence="4">PNPLA domain-containing protein</fullName>
    </recommendedName>
</protein>
<dbReference type="GO" id="GO:0046486">
    <property type="term" value="P:glycerolipid metabolic process"/>
    <property type="evidence" value="ECO:0007669"/>
    <property type="project" value="UniProtKB-ARBA"/>
</dbReference>
<dbReference type="SUPFAM" id="SSF52540">
    <property type="entry name" value="P-loop containing nucleoside triphosphate hydrolases"/>
    <property type="match status" value="1"/>
</dbReference>
<dbReference type="PANTHER" id="PTHR46082:SF11">
    <property type="entry name" value="AAA+ ATPASE DOMAIN-CONTAINING PROTEIN-RELATED"/>
    <property type="match status" value="1"/>
</dbReference>
<evidence type="ECO:0000256" key="1">
    <source>
        <dbReference type="ARBA" id="ARBA00023098"/>
    </source>
</evidence>
<evidence type="ECO:0000313" key="5">
    <source>
        <dbReference type="EMBL" id="KIM33636.1"/>
    </source>
</evidence>
<dbReference type="Pfam" id="PF13424">
    <property type="entry name" value="TPR_12"/>
    <property type="match status" value="2"/>
</dbReference>
<keyword evidence="3" id="KW-1133">Transmembrane helix</keyword>
<gene>
    <name evidence="5" type="ORF">M408DRAFT_19897</name>
</gene>
<dbReference type="AlphaFoldDB" id="A0A0C3BQE2"/>
<dbReference type="OrthoDB" id="771227at2759"/>
<reference evidence="5 6" key="1">
    <citation type="submission" date="2014-04" db="EMBL/GenBank/DDBJ databases">
        <authorList>
            <consortium name="DOE Joint Genome Institute"/>
            <person name="Kuo A."/>
            <person name="Zuccaro A."/>
            <person name="Kohler A."/>
            <person name="Nagy L.G."/>
            <person name="Floudas D."/>
            <person name="Copeland A."/>
            <person name="Barry K.W."/>
            <person name="Cichocki N."/>
            <person name="Veneault-Fourrey C."/>
            <person name="LaButti K."/>
            <person name="Lindquist E.A."/>
            <person name="Lipzen A."/>
            <person name="Lundell T."/>
            <person name="Morin E."/>
            <person name="Murat C."/>
            <person name="Sun H."/>
            <person name="Tunlid A."/>
            <person name="Henrissat B."/>
            <person name="Grigoriev I.V."/>
            <person name="Hibbett D.S."/>
            <person name="Martin F."/>
            <person name="Nordberg H.P."/>
            <person name="Cantor M.N."/>
            <person name="Hua S.X."/>
        </authorList>
    </citation>
    <scope>NUCLEOTIDE SEQUENCE [LARGE SCALE GENOMIC DNA]</scope>
    <source>
        <strain evidence="5 6">MAFF 305830</strain>
    </source>
</reference>
<keyword evidence="3" id="KW-0472">Membrane</keyword>
<dbReference type="InterPro" id="IPR011990">
    <property type="entry name" value="TPR-like_helical_dom_sf"/>
</dbReference>
<dbReference type="Gene3D" id="3.40.50.300">
    <property type="entry name" value="P-loop containing nucleotide triphosphate hydrolases"/>
    <property type="match status" value="1"/>
</dbReference>
<dbReference type="Proteomes" id="UP000054097">
    <property type="component" value="Unassembled WGS sequence"/>
</dbReference>
<keyword evidence="3" id="KW-0812">Transmembrane</keyword>
<dbReference type="Pfam" id="PF13374">
    <property type="entry name" value="TPR_10"/>
    <property type="match status" value="1"/>
</dbReference>
<dbReference type="Gene3D" id="3.40.1090.10">
    <property type="entry name" value="Cytosolic phospholipase A2 catalytic domain"/>
    <property type="match status" value="1"/>
</dbReference>
<dbReference type="InterPro" id="IPR027417">
    <property type="entry name" value="P-loop_NTPase"/>
</dbReference>
<dbReference type="PROSITE" id="PS51635">
    <property type="entry name" value="PNPLA"/>
    <property type="match status" value="1"/>
</dbReference>
<evidence type="ECO:0000256" key="3">
    <source>
        <dbReference type="SAM" id="Phobius"/>
    </source>
</evidence>
<dbReference type="SUPFAM" id="SSF52151">
    <property type="entry name" value="FabD/lysophospholipase-like"/>
    <property type="match status" value="1"/>
</dbReference>
<dbReference type="Pfam" id="PF01734">
    <property type="entry name" value="Patatin"/>
    <property type="match status" value="1"/>
</dbReference>
<dbReference type="PANTHER" id="PTHR46082">
    <property type="entry name" value="ATP/GTP-BINDING PROTEIN-RELATED"/>
    <property type="match status" value="1"/>
</dbReference>
<dbReference type="Pfam" id="PF13401">
    <property type="entry name" value="AAA_22"/>
    <property type="match status" value="1"/>
</dbReference>
<organism evidence="5 6">
    <name type="scientific">Serendipita vermifera MAFF 305830</name>
    <dbReference type="NCBI Taxonomy" id="933852"/>
    <lineage>
        <taxon>Eukaryota</taxon>
        <taxon>Fungi</taxon>
        <taxon>Dikarya</taxon>
        <taxon>Basidiomycota</taxon>
        <taxon>Agaricomycotina</taxon>
        <taxon>Agaricomycetes</taxon>
        <taxon>Sebacinales</taxon>
        <taxon>Serendipitaceae</taxon>
        <taxon>Serendipita</taxon>
    </lineage>
</organism>
<dbReference type="GO" id="GO:0043531">
    <property type="term" value="F:ADP binding"/>
    <property type="evidence" value="ECO:0007669"/>
    <property type="project" value="InterPro"/>
</dbReference>
<dbReference type="EMBL" id="KN824278">
    <property type="protein sequence ID" value="KIM33636.1"/>
    <property type="molecule type" value="Genomic_DNA"/>
</dbReference>
<reference evidence="6" key="2">
    <citation type="submission" date="2015-01" db="EMBL/GenBank/DDBJ databases">
        <title>Evolutionary Origins and Diversification of the Mycorrhizal Mutualists.</title>
        <authorList>
            <consortium name="DOE Joint Genome Institute"/>
            <consortium name="Mycorrhizal Genomics Consortium"/>
            <person name="Kohler A."/>
            <person name="Kuo A."/>
            <person name="Nagy L.G."/>
            <person name="Floudas D."/>
            <person name="Copeland A."/>
            <person name="Barry K.W."/>
            <person name="Cichocki N."/>
            <person name="Veneault-Fourrey C."/>
            <person name="LaButti K."/>
            <person name="Lindquist E.A."/>
            <person name="Lipzen A."/>
            <person name="Lundell T."/>
            <person name="Morin E."/>
            <person name="Murat C."/>
            <person name="Riley R."/>
            <person name="Ohm R."/>
            <person name="Sun H."/>
            <person name="Tunlid A."/>
            <person name="Henrissat B."/>
            <person name="Grigoriev I.V."/>
            <person name="Hibbett D.S."/>
            <person name="Martin F."/>
        </authorList>
    </citation>
    <scope>NUCLEOTIDE SEQUENCE [LARGE SCALE GENOMIC DNA]</scope>
    <source>
        <strain evidence="6">MAFF 305830</strain>
    </source>
</reference>
<feature type="transmembrane region" description="Helical" evidence="3">
    <location>
        <begin position="58"/>
        <end position="80"/>
    </location>
</feature>
<keyword evidence="1" id="KW-0443">Lipid metabolism</keyword>
<evidence type="ECO:0000256" key="2">
    <source>
        <dbReference type="PROSITE-ProRule" id="PRU01161"/>
    </source>
</evidence>
<sequence length="998" mass="110956">MPTRRISSEPKKGLNLLSFDAGGSRAISQLQILKHVPDQAYDIPLDYPEERKEKPCEVFDLIGGVGSGGLVAILLVIFGLTASEALEEFTEFSVKVFKDVNPDPMMQTRKLKRAVQDILEKHEVIPERKLISIQNPMPRCKLIVPVMYKNHVGSTCILSNISSRGEPSTNLTVAEAMLATMATAPTFDPVAVSKDFSSFEYISGELGLSNPVREVIAGAHRAFGNESTIACLLSIGCGNSGVNRALSASESESRTHFLERVAFDSEKAAAEIDAQVGQLALYHRLSVTHGLEVSRYQLWNDPSDIAAHTKAYLEDLEVTELVNRCIKALKDENGFTTLERLRHSGGITNLPLPLPPLTPNYVERRIPMELLDGMLLGVDGALKKGANVVVMTGLGGCGKTQLARRFVERHSHRFISIHFVDGSTKESIKYDIVRHVRALSKTHSQDSFEEAMEFLSQSASNGERLLIIDNVDDPLLDLGPFLPRWNDGVVIITSRNHSRGQLYPGFHLQLDVMSPEESVTLLLGGLGRCTPSSEIEKESAVAVAEELGFLPIALVQAVSYMHNTRCTEDTYITRLRSSKARLLQNPATSQLDMRYKTVFAAFDASYNLLPSKAQRTLHLLSFFHWQRVPVELVDLAAQHGFSSEWNHFLGRGDEFQRGIDCLKETFYFADERDPVELDSIVASLQDHTLVSVMLDTRRFQDAAIRLLSCGATRDSHSMMQCLSPHAQALDSSWETMHVNDAASFGFIFHQVGLYLDAVKLRERVYNELHTKNGADNTEMIAASMHLADTYGQLGRYSDAERLELEALKQRTMLLGADHADTISVAANLASTYGELGRFSDAEKLQSRILKQRTKVLGVDHLDTTRASAVLVETYRKLGRYSDAEQLGSEVVKQLTKLLGADHRDTICASANLALTYGILRRYFEAERLHAQVLLKATKLLGSNHPDTIMASENLASTYLRLKRYSEAERLQLDVLKQKKRLLGLDHPHTIRASAHPRI</sequence>
<evidence type="ECO:0000259" key="4">
    <source>
        <dbReference type="PROSITE" id="PS51635"/>
    </source>
</evidence>
<keyword evidence="6" id="KW-1185">Reference proteome</keyword>
<dbReference type="HOGENOM" id="CLU_000288_125_6_1"/>
<dbReference type="InterPro" id="IPR002641">
    <property type="entry name" value="PNPLA_dom"/>
</dbReference>
<proteinExistence type="predicted"/>
<dbReference type="SUPFAM" id="SSF48452">
    <property type="entry name" value="TPR-like"/>
    <property type="match status" value="2"/>
</dbReference>
<accession>A0A0C3BQE2</accession>
<dbReference type="InterPro" id="IPR016035">
    <property type="entry name" value="Acyl_Trfase/lysoPLipase"/>
</dbReference>
<comment type="caution">
    <text evidence="2">Lacks conserved residue(s) required for the propagation of feature annotation.</text>
</comment>
<dbReference type="Gene3D" id="1.25.40.10">
    <property type="entry name" value="Tetratricopeptide repeat domain"/>
    <property type="match status" value="2"/>
</dbReference>
<feature type="domain" description="PNPLA" evidence="4">
    <location>
        <begin position="17"/>
        <end position="216"/>
    </location>
</feature>
<dbReference type="InterPro" id="IPR053137">
    <property type="entry name" value="NLR-like"/>
</dbReference>
<dbReference type="InterPro" id="IPR049945">
    <property type="entry name" value="AAA_22"/>
</dbReference>
<evidence type="ECO:0000313" key="6">
    <source>
        <dbReference type="Proteomes" id="UP000054097"/>
    </source>
</evidence>
<name>A0A0C3BQE2_SERVB</name>